<dbReference type="NCBIfam" id="TIGR00756">
    <property type="entry name" value="PPR"/>
    <property type="match status" value="7"/>
</dbReference>
<dbReference type="FunFam" id="1.25.40.10:FF:000031">
    <property type="entry name" value="Pentatricopeptide repeat-containing protein mitochondrial"/>
    <property type="match status" value="2"/>
</dbReference>
<dbReference type="InterPro" id="IPR046848">
    <property type="entry name" value="E_motif"/>
</dbReference>
<sequence length="919" mass="101982">MKVSTGKHNCVHKMTGRPELLWKKYFSDPSQWWDNRISKISSKSPDFRHKTTKESLWIDSRKNPCWVLEELNRRGLLMSITEAAHREYYVGTKENFYDSEILSFMASLKACIQKKDLYEGSRVHGDIRKRGLLRKSTHLGNMLVTMYAKCGALVEAHLVLDELPVRDVVSWSTLISGYAQKGQGEEAVNCFQQMQSEGLSPNAITYACFLKACGIIGAVEKGKQIHDEIVSQGLLEKDGVLGNALVGMYAKCGALSKAAQVLDELPTRDVVSWSALIAGYVKNGQGEEALICFQRMQSEGFFPDAITYTSLLQACGITGAVDRGKQIHDEIVRQGLLGKDVVLGNALVDMYAKCGALAQAQEALDNLSIRNIVSWSALITGYVEKGQGKEALNCFQRMKSEGLSPNAITYACALKACGIARAIETGREIHYEILNQGLLGTDVMLGTAVVNMYVKCGVLSKAQQVHDELPVRNVLSWNSLLAGYAQLGQCCEVLDCLQQMRREGLAPDAITYIYILKACGITGAVDVGKKIHDEIVNQDLLGKDVVLGTALVDMYAKCGVLTKAQRILDELPVRDVVSWSSLIAGYAQQGQGEQALNCFRRMQKEDIAPNNVSWNALIGAYAQQGHAEEALDCFQWMQREGISPDEITFVCVLNACSHSGLVDEGQTYFEIMSKKYGIKSNLEHHICMIDLFGRAGDFDKAMKVIKEMPSSDYWPVWSALLGACRKWGNVNLGRMAFEHAIQVDKREAAAYVCMANIYAAAGMHEDARKIEEMRVKNRAWKQPGRSLWIDDCSGDVHSFVAGDTKYAQRKEVEAKLQDIALKISQQGYFPTVLLVSQNISNDAKKDVLCRHSEKLAIACALINTTQGKDIRIVKNMRVCDDCHVVTSLISKLENRKITVKDANRLHVFEDGKCSCGDYW</sequence>
<dbReference type="OrthoDB" id="185373at2759"/>
<reference evidence="4" key="1">
    <citation type="submission" date="2021-01" db="EMBL/GenBank/DDBJ databases">
        <title>Adiantum capillus-veneris genome.</title>
        <authorList>
            <person name="Fang Y."/>
            <person name="Liao Q."/>
        </authorList>
    </citation>
    <scope>NUCLEOTIDE SEQUENCE</scope>
    <source>
        <strain evidence="4">H3</strain>
        <tissue evidence="4">Leaf</tissue>
    </source>
</reference>
<comment type="caution">
    <text evidence="4">The sequence shown here is derived from an EMBL/GenBank/DDBJ whole genome shotgun (WGS) entry which is preliminary data.</text>
</comment>
<dbReference type="Proteomes" id="UP000886520">
    <property type="component" value="Chromosome 18"/>
</dbReference>
<feature type="repeat" description="PPR" evidence="2">
    <location>
        <begin position="304"/>
        <end position="338"/>
    </location>
</feature>
<dbReference type="Gene3D" id="1.25.40.10">
    <property type="entry name" value="Tetratricopeptide repeat domain"/>
    <property type="match status" value="6"/>
</dbReference>
<feature type="repeat" description="PPR" evidence="2">
    <location>
        <begin position="167"/>
        <end position="201"/>
    </location>
</feature>
<dbReference type="FunFam" id="1.25.40.10:FF:000090">
    <property type="entry name" value="Pentatricopeptide repeat-containing protein, chloroplastic"/>
    <property type="match status" value="1"/>
</dbReference>
<dbReference type="Pfam" id="PF20431">
    <property type="entry name" value="E_motif"/>
    <property type="match status" value="1"/>
</dbReference>
<dbReference type="InterPro" id="IPR032867">
    <property type="entry name" value="DYW_dom"/>
</dbReference>
<dbReference type="InterPro" id="IPR011990">
    <property type="entry name" value="TPR-like_helical_dom_sf"/>
</dbReference>
<protein>
    <recommendedName>
        <fullName evidence="3">DYW domain-containing protein</fullName>
    </recommendedName>
</protein>
<dbReference type="PANTHER" id="PTHR24015:SF548">
    <property type="entry name" value="OS08G0340900 PROTEIN"/>
    <property type="match status" value="1"/>
</dbReference>
<feature type="repeat" description="PPR" evidence="2">
    <location>
        <begin position="681"/>
        <end position="715"/>
    </location>
</feature>
<dbReference type="FunFam" id="1.25.40.10:FF:000144">
    <property type="entry name" value="Pentatricopeptide repeat-containing protein, mitochondrial"/>
    <property type="match status" value="1"/>
</dbReference>
<keyword evidence="5" id="KW-1185">Reference proteome</keyword>
<feature type="repeat" description="PPR" evidence="2">
    <location>
        <begin position="575"/>
        <end position="609"/>
    </location>
</feature>
<dbReference type="AlphaFoldDB" id="A0A9D4UF04"/>
<dbReference type="InterPro" id="IPR046960">
    <property type="entry name" value="PPR_At4g14850-like_plant"/>
</dbReference>
<dbReference type="Pfam" id="PF01535">
    <property type="entry name" value="PPR"/>
    <property type="match status" value="2"/>
</dbReference>
<dbReference type="GO" id="GO:0009451">
    <property type="term" value="P:RNA modification"/>
    <property type="evidence" value="ECO:0007669"/>
    <property type="project" value="InterPro"/>
</dbReference>
<dbReference type="GO" id="GO:0003723">
    <property type="term" value="F:RNA binding"/>
    <property type="evidence" value="ECO:0007669"/>
    <property type="project" value="InterPro"/>
</dbReference>
<evidence type="ECO:0000256" key="1">
    <source>
        <dbReference type="ARBA" id="ARBA00022737"/>
    </source>
</evidence>
<evidence type="ECO:0000313" key="5">
    <source>
        <dbReference type="Proteomes" id="UP000886520"/>
    </source>
</evidence>
<feature type="repeat" description="PPR" evidence="2">
    <location>
        <begin position="269"/>
        <end position="303"/>
    </location>
</feature>
<feature type="repeat" description="PPR" evidence="2">
    <location>
        <begin position="473"/>
        <end position="507"/>
    </location>
</feature>
<proteinExistence type="predicted"/>
<evidence type="ECO:0000256" key="2">
    <source>
        <dbReference type="PROSITE-ProRule" id="PRU00708"/>
    </source>
</evidence>
<dbReference type="Pfam" id="PF14432">
    <property type="entry name" value="DYW_deaminase"/>
    <property type="match status" value="1"/>
</dbReference>
<feature type="domain" description="DYW" evidence="3">
    <location>
        <begin position="827"/>
        <end position="919"/>
    </location>
</feature>
<evidence type="ECO:0000313" key="4">
    <source>
        <dbReference type="EMBL" id="KAI5066600.1"/>
    </source>
</evidence>
<dbReference type="SUPFAM" id="SSF48452">
    <property type="entry name" value="TPR-like"/>
    <property type="match status" value="1"/>
</dbReference>
<gene>
    <name evidence="4" type="ORF">GOP47_0019224</name>
</gene>
<dbReference type="InterPro" id="IPR002885">
    <property type="entry name" value="PPR_rpt"/>
</dbReference>
<feature type="repeat" description="PPR" evidence="2">
    <location>
        <begin position="371"/>
        <end position="405"/>
    </location>
</feature>
<name>A0A9D4UF04_ADICA</name>
<accession>A0A9D4UF04</accession>
<dbReference type="Pfam" id="PF13041">
    <property type="entry name" value="PPR_2"/>
    <property type="match status" value="5"/>
</dbReference>
<dbReference type="EMBL" id="JABFUD020000018">
    <property type="protein sequence ID" value="KAI5066600.1"/>
    <property type="molecule type" value="Genomic_DNA"/>
</dbReference>
<dbReference type="PROSITE" id="PS51375">
    <property type="entry name" value="PPR"/>
    <property type="match status" value="8"/>
</dbReference>
<dbReference type="FunFam" id="1.25.40.10:FF:000285">
    <property type="entry name" value="Pentatricopeptide repeat-containing protein, chloroplastic"/>
    <property type="match status" value="1"/>
</dbReference>
<dbReference type="PANTHER" id="PTHR24015">
    <property type="entry name" value="OS07G0578800 PROTEIN-RELATED"/>
    <property type="match status" value="1"/>
</dbReference>
<keyword evidence="1" id="KW-0677">Repeat</keyword>
<evidence type="ECO:0000259" key="3">
    <source>
        <dbReference type="Pfam" id="PF14432"/>
    </source>
</evidence>
<organism evidence="4 5">
    <name type="scientific">Adiantum capillus-veneris</name>
    <name type="common">Maidenhair fern</name>
    <dbReference type="NCBI Taxonomy" id="13818"/>
    <lineage>
        <taxon>Eukaryota</taxon>
        <taxon>Viridiplantae</taxon>
        <taxon>Streptophyta</taxon>
        <taxon>Embryophyta</taxon>
        <taxon>Tracheophyta</taxon>
        <taxon>Polypodiopsida</taxon>
        <taxon>Polypodiidae</taxon>
        <taxon>Polypodiales</taxon>
        <taxon>Pteridineae</taxon>
        <taxon>Pteridaceae</taxon>
        <taxon>Vittarioideae</taxon>
        <taxon>Adiantum</taxon>
    </lineage>
</organism>
<feature type="repeat" description="PPR" evidence="2">
    <location>
        <begin position="610"/>
        <end position="644"/>
    </location>
</feature>
<dbReference type="GO" id="GO:0008270">
    <property type="term" value="F:zinc ion binding"/>
    <property type="evidence" value="ECO:0007669"/>
    <property type="project" value="InterPro"/>
</dbReference>